<feature type="domain" description="HTH tetR-type" evidence="3">
    <location>
        <begin position="7"/>
        <end position="67"/>
    </location>
</feature>
<name>A0A2A2H9P0_METBR</name>
<organism evidence="4 5">
    <name type="scientific">Methanobacterium bryantii</name>
    <dbReference type="NCBI Taxonomy" id="2161"/>
    <lineage>
        <taxon>Archaea</taxon>
        <taxon>Methanobacteriati</taxon>
        <taxon>Methanobacteriota</taxon>
        <taxon>Methanomada group</taxon>
        <taxon>Methanobacteria</taxon>
        <taxon>Methanobacteriales</taxon>
        <taxon>Methanobacteriaceae</taxon>
        <taxon>Methanobacterium</taxon>
    </lineage>
</organism>
<dbReference type="InterPro" id="IPR050624">
    <property type="entry name" value="HTH-type_Tx_Regulator"/>
</dbReference>
<dbReference type="PANTHER" id="PTHR43479">
    <property type="entry name" value="ACREF/ENVCD OPERON REPRESSOR-RELATED"/>
    <property type="match status" value="1"/>
</dbReference>
<accession>A0A2A2H9P0</accession>
<dbReference type="Proteomes" id="UP000217784">
    <property type="component" value="Unassembled WGS sequence"/>
</dbReference>
<dbReference type="Gene3D" id="1.10.357.10">
    <property type="entry name" value="Tetracycline Repressor, domain 2"/>
    <property type="match status" value="1"/>
</dbReference>
<sequence length="192" mass="22407">MAQVLKEDIRQRIYAAAVEEFYSKDYRNATIRAIAKRAEVPLGLVYTYYKNKQALLSAIVEPIFAMIKETMEKAENSNFHSAFENFEKIEFGMFLDLFEKRKELIILIDKSSGTEYGNAKETIINLTETHIKKSHQNKDIPVFNDFLVHIWANSLIEGMFEIIRHCTDRKSAEKMMELVARQYYYGIEGLND</sequence>
<keyword evidence="5" id="KW-1185">Reference proteome</keyword>
<dbReference type="OrthoDB" id="135877at2157"/>
<evidence type="ECO:0000313" key="5">
    <source>
        <dbReference type="Proteomes" id="UP000217784"/>
    </source>
</evidence>
<evidence type="ECO:0000259" key="3">
    <source>
        <dbReference type="PROSITE" id="PS50977"/>
    </source>
</evidence>
<dbReference type="PANTHER" id="PTHR43479:SF11">
    <property type="entry name" value="ACREF_ENVCD OPERON REPRESSOR-RELATED"/>
    <property type="match status" value="1"/>
</dbReference>
<feature type="DNA-binding region" description="H-T-H motif" evidence="2">
    <location>
        <begin position="30"/>
        <end position="49"/>
    </location>
</feature>
<dbReference type="GO" id="GO:0003677">
    <property type="term" value="F:DNA binding"/>
    <property type="evidence" value="ECO:0007669"/>
    <property type="project" value="UniProtKB-UniRule"/>
</dbReference>
<dbReference type="PROSITE" id="PS50977">
    <property type="entry name" value="HTH_TETR_2"/>
    <property type="match status" value="1"/>
</dbReference>
<proteinExistence type="predicted"/>
<dbReference type="RefSeq" id="WP_069583417.1">
    <property type="nucleotide sequence ID" value="NZ_LMVM01000001.1"/>
</dbReference>
<comment type="caution">
    <text evidence="4">The sequence shown here is derived from an EMBL/GenBank/DDBJ whole genome shotgun (WGS) entry which is preliminary data.</text>
</comment>
<dbReference type="AlphaFoldDB" id="A0A2A2H9P0"/>
<dbReference type="EMBL" id="LMVM01000001">
    <property type="protein sequence ID" value="PAV05963.1"/>
    <property type="molecule type" value="Genomic_DNA"/>
</dbReference>
<dbReference type="InterPro" id="IPR009057">
    <property type="entry name" value="Homeodomain-like_sf"/>
</dbReference>
<dbReference type="SUPFAM" id="SSF46689">
    <property type="entry name" value="Homeodomain-like"/>
    <property type="match status" value="1"/>
</dbReference>
<evidence type="ECO:0000256" key="2">
    <source>
        <dbReference type="PROSITE-ProRule" id="PRU00335"/>
    </source>
</evidence>
<keyword evidence="1 2" id="KW-0238">DNA-binding</keyword>
<evidence type="ECO:0000256" key="1">
    <source>
        <dbReference type="ARBA" id="ARBA00023125"/>
    </source>
</evidence>
<evidence type="ECO:0000313" key="4">
    <source>
        <dbReference type="EMBL" id="PAV05963.1"/>
    </source>
</evidence>
<protein>
    <recommendedName>
        <fullName evidence="3">HTH tetR-type domain-containing protein</fullName>
    </recommendedName>
</protein>
<dbReference type="InterPro" id="IPR001647">
    <property type="entry name" value="HTH_TetR"/>
</dbReference>
<dbReference type="Pfam" id="PF00440">
    <property type="entry name" value="TetR_N"/>
    <property type="match status" value="1"/>
</dbReference>
<gene>
    <name evidence="4" type="ORF">ASJ80_14020</name>
</gene>
<reference evidence="4 5" key="1">
    <citation type="journal article" date="2017" name="BMC Genomics">
        <title>Genomic analysis of methanogenic archaea reveals a shift towards energy conservation.</title>
        <authorList>
            <person name="Gilmore S.P."/>
            <person name="Henske J.K."/>
            <person name="Sexton J.A."/>
            <person name="Solomon K.V."/>
            <person name="Seppala S."/>
            <person name="Yoo J.I."/>
            <person name="Huyett L.M."/>
            <person name="Pressman A."/>
            <person name="Cogan J.Z."/>
            <person name="Kivenson V."/>
            <person name="Peng X."/>
            <person name="Tan Y."/>
            <person name="Valentine D.L."/>
            <person name="O'Malley M.A."/>
        </authorList>
    </citation>
    <scope>NUCLEOTIDE SEQUENCE [LARGE SCALE GENOMIC DNA]</scope>
    <source>
        <strain evidence="4 5">M.o.H.</strain>
    </source>
</reference>